<evidence type="ECO:0000313" key="6">
    <source>
        <dbReference type="Proteomes" id="UP000292424"/>
    </source>
</evidence>
<dbReference type="EMBL" id="CP044016">
    <property type="protein sequence ID" value="QES88431.1"/>
    <property type="molecule type" value="Genomic_DNA"/>
</dbReference>
<dbReference type="Gene3D" id="1.10.10.60">
    <property type="entry name" value="Homeodomain-like"/>
    <property type="match status" value="2"/>
</dbReference>
<reference evidence="5 6" key="1">
    <citation type="submission" date="2019-09" db="EMBL/GenBank/DDBJ databases">
        <title>Complete genome sequence of Arachidicoccus sp. B3-10 isolated from apple orchard soil.</title>
        <authorList>
            <person name="Kim H.S."/>
            <person name="Han K.-I."/>
            <person name="Suh M.K."/>
            <person name="Lee K.C."/>
            <person name="Eom M.K."/>
            <person name="Kim J.-S."/>
            <person name="Kang S.W."/>
            <person name="Sin Y."/>
            <person name="Lee J.-S."/>
        </authorList>
    </citation>
    <scope>NUCLEOTIDE SEQUENCE [LARGE SCALE GENOMIC DNA]</scope>
    <source>
        <strain evidence="5 6">B3-10</strain>
    </source>
</reference>
<keyword evidence="2" id="KW-0238">DNA-binding</keyword>
<name>A0A5P2GA61_9BACT</name>
<keyword evidence="6" id="KW-1185">Reference proteome</keyword>
<dbReference type="Proteomes" id="UP000292424">
    <property type="component" value="Chromosome"/>
</dbReference>
<evidence type="ECO:0000259" key="4">
    <source>
        <dbReference type="PROSITE" id="PS01124"/>
    </source>
</evidence>
<gene>
    <name evidence="5" type="ORF">E0W69_007075</name>
</gene>
<evidence type="ECO:0000313" key="5">
    <source>
        <dbReference type="EMBL" id="QES88431.1"/>
    </source>
</evidence>
<organism evidence="5 6">
    <name type="scientific">Rhizosphaericola mali</name>
    <dbReference type="NCBI Taxonomy" id="2545455"/>
    <lineage>
        <taxon>Bacteria</taxon>
        <taxon>Pseudomonadati</taxon>
        <taxon>Bacteroidota</taxon>
        <taxon>Chitinophagia</taxon>
        <taxon>Chitinophagales</taxon>
        <taxon>Chitinophagaceae</taxon>
        <taxon>Rhizosphaericola</taxon>
    </lineage>
</organism>
<keyword evidence="3" id="KW-0804">Transcription</keyword>
<dbReference type="GO" id="GO:0003700">
    <property type="term" value="F:DNA-binding transcription factor activity"/>
    <property type="evidence" value="ECO:0007669"/>
    <property type="project" value="InterPro"/>
</dbReference>
<dbReference type="OrthoDB" id="1156172at2"/>
<dbReference type="PROSITE" id="PS00041">
    <property type="entry name" value="HTH_ARAC_FAMILY_1"/>
    <property type="match status" value="1"/>
</dbReference>
<sequence length="313" mass="36594">MNKKTDENSLSTFIHKIGYDVDKTILKYIDIKQQQFFDFLPELSMFATTYVVKKNFTRKTFAPKAIEDCICFFFLNTIENIDRKKCKVAGLTPRVSIYPATASQMSFFKKGTYKEIVSIAVSATYLKSFLGLDAQKFQFLFDKYHNFLIEEIMTDDILRTVNDILKSEPSKELNAFHYKLKALQLLFYLFKSLNNRSYLVHKALSEHDIDAIYKVKNKIESSLDKPTPIAELKQIAGMNELKMRELFTQIFGMGIYDFYQHLRMKEAARLLREEKLSVSEVGYQLGFENLSHFTKVFEKHIGQKPKRYSIDLL</sequence>
<dbReference type="InterPro" id="IPR020449">
    <property type="entry name" value="Tscrpt_reg_AraC-type_HTH"/>
</dbReference>
<proteinExistence type="predicted"/>
<dbReference type="AlphaFoldDB" id="A0A5P2GA61"/>
<dbReference type="InterPro" id="IPR009057">
    <property type="entry name" value="Homeodomain-like_sf"/>
</dbReference>
<dbReference type="SMART" id="SM00342">
    <property type="entry name" value="HTH_ARAC"/>
    <property type="match status" value="1"/>
</dbReference>
<dbReference type="InterPro" id="IPR018060">
    <property type="entry name" value="HTH_AraC"/>
</dbReference>
<dbReference type="GO" id="GO:0043565">
    <property type="term" value="F:sequence-specific DNA binding"/>
    <property type="evidence" value="ECO:0007669"/>
    <property type="project" value="InterPro"/>
</dbReference>
<dbReference type="PANTHER" id="PTHR47893">
    <property type="entry name" value="REGULATORY PROTEIN PCHR"/>
    <property type="match status" value="1"/>
</dbReference>
<evidence type="ECO:0000256" key="3">
    <source>
        <dbReference type="ARBA" id="ARBA00023163"/>
    </source>
</evidence>
<evidence type="ECO:0000256" key="1">
    <source>
        <dbReference type="ARBA" id="ARBA00023015"/>
    </source>
</evidence>
<dbReference type="PRINTS" id="PR00032">
    <property type="entry name" value="HTHARAC"/>
</dbReference>
<protein>
    <submittedName>
        <fullName evidence="5">Helix-turn-helix transcriptional regulator</fullName>
    </submittedName>
</protein>
<dbReference type="InterPro" id="IPR053142">
    <property type="entry name" value="PchR_regulatory_protein"/>
</dbReference>
<dbReference type="InterPro" id="IPR018062">
    <property type="entry name" value="HTH_AraC-typ_CS"/>
</dbReference>
<dbReference type="RefSeq" id="WP_131329319.1">
    <property type="nucleotide sequence ID" value="NZ_CP044016.1"/>
</dbReference>
<feature type="domain" description="HTH araC/xylS-type" evidence="4">
    <location>
        <begin position="213"/>
        <end position="311"/>
    </location>
</feature>
<dbReference type="PROSITE" id="PS01124">
    <property type="entry name" value="HTH_ARAC_FAMILY_2"/>
    <property type="match status" value="1"/>
</dbReference>
<evidence type="ECO:0000256" key="2">
    <source>
        <dbReference type="ARBA" id="ARBA00023125"/>
    </source>
</evidence>
<accession>A0A5P2GA61</accession>
<dbReference type="PANTHER" id="PTHR47893:SF1">
    <property type="entry name" value="REGULATORY PROTEIN PCHR"/>
    <property type="match status" value="1"/>
</dbReference>
<keyword evidence="1" id="KW-0805">Transcription regulation</keyword>
<dbReference type="SUPFAM" id="SSF46689">
    <property type="entry name" value="Homeodomain-like"/>
    <property type="match status" value="1"/>
</dbReference>
<dbReference type="KEGG" id="arac:E0W69_007075"/>
<dbReference type="Pfam" id="PF12833">
    <property type="entry name" value="HTH_18"/>
    <property type="match status" value="1"/>
</dbReference>